<dbReference type="AlphaFoldDB" id="A0A0R2CTE7"/>
<dbReference type="InterPro" id="IPR014975">
    <property type="entry name" value="DUF1836"/>
</dbReference>
<dbReference type="STRING" id="1423802.FC56_GL001324"/>
<dbReference type="Pfam" id="PF08876">
    <property type="entry name" value="DUF1836"/>
    <property type="match status" value="1"/>
</dbReference>
<dbReference type="EMBL" id="AYZR01000004">
    <property type="protein sequence ID" value="KRM94370.1"/>
    <property type="molecule type" value="Genomic_DNA"/>
</dbReference>
<evidence type="ECO:0000313" key="1">
    <source>
        <dbReference type="EMBL" id="KRM94370.1"/>
    </source>
</evidence>
<evidence type="ECO:0000313" key="2">
    <source>
        <dbReference type="Proteomes" id="UP000051256"/>
    </source>
</evidence>
<name>A0A0R2CTE7_9LACO</name>
<dbReference type="PANTHER" id="PTHR40056:SF1">
    <property type="entry name" value="DUF1836 DOMAIN-CONTAINING PROTEIN"/>
    <property type="match status" value="1"/>
</dbReference>
<protein>
    <recommendedName>
        <fullName evidence="3">BS ykrK family protein</fullName>
    </recommendedName>
</protein>
<comment type="caution">
    <text evidence="1">The sequence shown here is derived from an EMBL/GenBank/DDBJ whole genome shotgun (WGS) entry which is preliminary data.</text>
</comment>
<proteinExistence type="predicted"/>
<dbReference type="PANTHER" id="PTHR40056">
    <property type="entry name" value="HYPOTHETICAL CYTOSOLIC PROTEIN"/>
    <property type="match status" value="1"/>
</dbReference>
<organism evidence="1 2">
    <name type="scientific">Lentilactobacillus senioris DSM 24302 = JCM 17472</name>
    <dbReference type="NCBI Taxonomy" id="1423802"/>
    <lineage>
        <taxon>Bacteria</taxon>
        <taxon>Bacillati</taxon>
        <taxon>Bacillota</taxon>
        <taxon>Bacilli</taxon>
        <taxon>Lactobacillales</taxon>
        <taxon>Lactobacillaceae</taxon>
        <taxon>Lentilactobacillus</taxon>
    </lineage>
</organism>
<keyword evidence="2" id="KW-1185">Reference proteome</keyword>
<gene>
    <name evidence="1" type="ORF">FC56_GL001324</name>
</gene>
<reference evidence="1 2" key="1">
    <citation type="journal article" date="2015" name="Genome Announc.">
        <title>Expanding the biotechnology potential of lactobacilli through comparative genomics of 213 strains and associated genera.</title>
        <authorList>
            <person name="Sun Z."/>
            <person name="Harris H.M."/>
            <person name="McCann A."/>
            <person name="Guo C."/>
            <person name="Argimon S."/>
            <person name="Zhang W."/>
            <person name="Yang X."/>
            <person name="Jeffery I.B."/>
            <person name="Cooney J.C."/>
            <person name="Kagawa T.F."/>
            <person name="Liu W."/>
            <person name="Song Y."/>
            <person name="Salvetti E."/>
            <person name="Wrobel A."/>
            <person name="Rasinkangas P."/>
            <person name="Parkhill J."/>
            <person name="Rea M.C."/>
            <person name="O'Sullivan O."/>
            <person name="Ritari J."/>
            <person name="Douillard F.P."/>
            <person name="Paul Ross R."/>
            <person name="Yang R."/>
            <person name="Briner A.E."/>
            <person name="Felis G.E."/>
            <person name="de Vos W.M."/>
            <person name="Barrangou R."/>
            <person name="Klaenhammer T.R."/>
            <person name="Caufield P.W."/>
            <person name="Cui Y."/>
            <person name="Zhang H."/>
            <person name="O'Toole P.W."/>
        </authorList>
    </citation>
    <scope>NUCLEOTIDE SEQUENCE [LARGE SCALE GENOMIC DNA]</scope>
    <source>
        <strain evidence="1 2">DSM 24302</strain>
    </source>
</reference>
<dbReference type="Proteomes" id="UP000051256">
    <property type="component" value="Unassembled WGS sequence"/>
</dbReference>
<evidence type="ECO:0008006" key="3">
    <source>
        <dbReference type="Google" id="ProtNLM"/>
    </source>
</evidence>
<sequence length="169" mass="19236">MDSKSFENWLAEYRRLRLPSWEELSPLDLYMDQVIDEVNQYIVPLTDTSITKTMINSYVKKGLVNKPIKKRYGRLNIAQIIVVSLMKSTFSLDTINRGIQISRDGVKVPDNYSKFTVLYNAEIAQLEAIPSQPVDDYQIMAIRAVLYQTIVKHLVNGNAAADPIIAKAQ</sequence>
<accession>A0A0R2CTE7</accession>
<dbReference type="RefSeq" id="WP_056977555.1">
    <property type="nucleotide sequence ID" value="NZ_AYZR01000004.1"/>
</dbReference>
<dbReference type="PATRIC" id="fig|1423802.4.peg.1343"/>